<evidence type="ECO:0000256" key="3">
    <source>
        <dbReference type="ARBA" id="ARBA00022801"/>
    </source>
</evidence>
<keyword evidence="2" id="KW-0547">Nucleotide-binding</keyword>
<feature type="coiled-coil region" evidence="7">
    <location>
        <begin position="398"/>
        <end position="425"/>
    </location>
</feature>
<evidence type="ECO:0000256" key="1">
    <source>
        <dbReference type="ARBA" id="ARBA00022730"/>
    </source>
</evidence>
<keyword evidence="3" id="KW-0378">Hydrolase</keyword>
<gene>
    <name evidence="9" type="ORF">F511_04515</name>
</gene>
<dbReference type="PIRSF" id="PIRSF005814">
    <property type="entry name" value="MutS_YshD"/>
    <property type="match status" value="1"/>
</dbReference>
<dbReference type="InterPro" id="IPR000432">
    <property type="entry name" value="DNA_mismatch_repair_MutS_C"/>
</dbReference>
<accession>A0A2Z7CF51</accession>
<dbReference type="GO" id="GO:0140664">
    <property type="term" value="F:ATP-dependent DNA damage sensor activity"/>
    <property type="evidence" value="ECO:0007669"/>
    <property type="project" value="InterPro"/>
</dbReference>
<feature type="domain" description="DNA mismatch repair proteins mutS family" evidence="8">
    <location>
        <begin position="547"/>
        <end position="563"/>
    </location>
</feature>
<evidence type="ECO:0000313" key="9">
    <source>
        <dbReference type="EMBL" id="KZV43123.1"/>
    </source>
</evidence>
<dbReference type="EMBL" id="KQ998209">
    <property type="protein sequence ID" value="KZV43123.1"/>
    <property type="molecule type" value="Genomic_DNA"/>
</dbReference>
<keyword evidence="4" id="KW-0067">ATP-binding</keyword>
<dbReference type="InterPro" id="IPR027417">
    <property type="entry name" value="P-loop_NTPase"/>
</dbReference>
<dbReference type="InterPro" id="IPR005747">
    <property type="entry name" value="MutS2"/>
</dbReference>
<keyword evidence="5" id="KW-0694">RNA-binding</keyword>
<keyword evidence="7" id="KW-0175">Coiled coil</keyword>
<evidence type="ECO:0000256" key="7">
    <source>
        <dbReference type="SAM" id="Coils"/>
    </source>
</evidence>
<protein>
    <recommendedName>
        <fullName evidence="8">DNA mismatch repair proteins mutS family domain-containing protein</fullName>
    </recommendedName>
</protein>
<dbReference type="InterPro" id="IPR046893">
    <property type="entry name" value="MSSS"/>
</dbReference>
<dbReference type="GO" id="GO:0005524">
    <property type="term" value="F:ATP binding"/>
    <property type="evidence" value="ECO:0007669"/>
    <property type="project" value="UniProtKB-KW"/>
</dbReference>
<dbReference type="InterPro" id="IPR045076">
    <property type="entry name" value="MutS"/>
</dbReference>
<keyword evidence="6" id="KW-0238">DNA-binding</keyword>
<dbReference type="Pfam" id="PF00488">
    <property type="entry name" value="MutS_V"/>
    <property type="match status" value="1"/>
</dbReference>
<proteinExistence type="predicted"/>
<dbReference type="GO" id="GO:0016887">
    <property type="term" value="F:ATP hydrolysis activity"/>
    <property type="evidence" value="ECO:0007669"/>
    <property type="project" value="InterPro"/>
</dbReference>
<dbReference type="GO" id="GO:0004519">
    <property type="term" value="F:endonuclease activity"/>
    <property type="evidence" value="ECO:0007669"/>
    <property type="project" value="InterPro"/>
</dbReference>
<dbReference type="Gene3D" id="3.40.50.300">
    <property type="entry name" value="P-loop containing nucleotide triphosphate hydrolases"/>
    <property type="match status" value="1"/>
</dbReference>
<evidence type="ECO:0000256" key="2">
    <source>
        <dbReference type="ARBA" id="ARBA00022741"/>
    </source>
</evidence>
<name>A0A2Z7CF51_9LAMI</name>
<dbReference type="Proteomes" id="UP000250235">
    <property type="component" value="Unassembled WGS sequence"/>
</dbReference>
<dbReference type="AlphaFoldDB" id="A0A2Z7CF51"/>
<evidence type="ECO:0000313" key="10">
    <source>
        <dbReference type="Proteomes" id="UP000250235"/>
    </source>
</evidence>
<evidence type="ECO:0000256" key="6">
    <source>
        <dbReference type="ARBA" id="ARBA00023125"/>
    </source>
</evidence>
<keyword evidence="1" id="KW-0699">rRNA-binding</keyword>
<evidence type="ECO:0000256" key="5">
    <source>
        <dbReference type="ARBA" id="ARBA00022884"/>
    </source>
</evidence>
<keyword evidence="10" id="KW-1185">Reference proteome</keyword>
<dbReference type="GO" id="GO:0006298">
    <property type="term" value="P:mismatch repair"/>
    <property type="evidence" value="ECO:0007669"/>
    <property type="project" value="InterPro"/>
</dbReference>
<dbReference type="PANTHER" id="PTHR48466">
    <property type="entry name" value="OS10G0509000 PROTEIN-RELATED"/>
    <property type="match status" value="1"/>
</dbReference>
<sequence length="849" mass="94428">MLHLHHFHAQNSSVSQLLSLDFPSNNYRDLRRRRCHSIQSTRPQNSSQSPKQVFVVAAVSGSSCLCTDRPSVLTDSLTVLQWDRLCDCVASFAGTSIGKEATKKQLWNLDRTFEDSMRLLQETNAAVEMHKYGAMIDFTGLDVSSVQAAIRCAHRGSPVSGSEALALLALLKLAEMLQLNIKAANKEDSDWYARFMPLSAMIVELVINPSLIRFIEQLIDEDGSVKDSASSDLRQARDRVRVLERKEVSNINGRWCIKSEGDMHPAFEGLLLSSNVGAGNLVEPLAAVPLNDELQQARLSVTKAETDVLLKITKKMQVDLVDIQHLCNCMTQIDLINARARYSISFDGSFPDLYMPCDEHGSVDMETSVEGKKISKESPLTQKKWTLYLPKAYHPLLLLQHRQNLQKALKDLSNAKSEISRKNKQGGYAKWKESISMDVSSLEMQVSKLKQAPPIPFDIFVEQNNKVLVITGPNTGGKTICLKTVGLAAMMAKSGLYVLASEPARIPWFDFVFADIGDEQSLTQSLSTFSGHLKQISEIKSLSTHLSLVLLDEVGAGTNPLEGASLGMSLLESFADCGALLTIATTHHGELKTLKYSNDAFENACMEFDEVNLKPTYRILWGVPGRSNAINIAERLGMPAEILDNARELYGAASAEINEVIVDMERFKQEYHEQIREVQLYLRLSKELHQRLQVTQNRVMEHVMEQRQRMIQEILEAAATARSVINRKARESRSNTTLSSLQREANKDIQTSIVNNHHSTTEEKVSAAAIKAPTEENATSRTTEIPCSSENTRHLVTERKLELPKIGDTVNVPSLNKKATVMQLDSSKGDITVQAGNLKLKLKLSDITT</sequence>
<organism evidence="9 10">
    <name type="scientific">Dorcoceras hygrometricum</name>
    <dbReference type="NCBI Taxonomy" id="472368"/>
    <lineage>
        <taxon>Eukaryota</taxon>
        <taxon>Viridiplantae</taxon>
        <taxon>Streptophyta</taxon>
        <taxon>Embryophyta</taxon>
        <taxon>Tracheophyta</taxon>
        <taxon>Spermatophyta</taxon>
        <taxon>Magnoliopsida</taxon>
        <taxon>eudicotyledons</taxon>
        <taxon>Gunneridae</taxon>
        <taxon>Pentapetalae</taxon>
        <taxon>asterids</taxon>
        <taxon>lamiids</taxon>
        <taxon>Lamiales</taxon>
        <taxon>Gesneriaceae</taxon>
        <taxon>Didymocarpoideae</taxon>
        <taxon>Trichosporeae</taxon>
        <taxon>Loxocarpinae</taxon>
        <taxon>Dorcoceras</taxon>
    </lineage>
</organism>
<dbReference type="FunFam" id="3.40.50.300:FF:000830">
    <property type="entry name" value="Endonuclease MutS2"/>
    <property type="match status" value="1"/>
</dbReference>
<reference evidence="9 10" key="1">
    <citation type="journal article" date="2015" name="Proc. Natl. Acad. Sci. U.S.A.">
        <title>The resurrection genome of Boea hygrometrica: A blueprint for survival of dehydration.</title>
        <authorList>
            <person name="Xiao L."/>
            <person name="Yang G."/>
            <person name="Zhang L."/>
            <person name="Yang X."/>
            <person name="Zhao S."/>
            <person name="Ji Z."/>
            <person name="Zhou Q."/>
            <person name="Hu M."/>
            <person name="Wang Y."/>
            <person name="Chen M."/>
            <person name="Xu Y."/>
            <person name="Jin H."/>
            <person name="Xiao X."/>
            <person name="Hu G."/>
            <person name="Bao F."/>
            <person name="Hu Y."/>
            <person name="Wan P."/>
            <person name="Li L."/>
            <person name="Deng X."/>
            <person name="Kuang T."/>
            <person name="Xiang C."/>
            <person name="Zhu J.K."/>
            <person name="Oliver M.J."/>
            <person name="He Y."/>
        </authorList>
    </citation>
    <scope>NUCLEOTIDE SEQUENCE [LARGE SCALE GENOMIC DNA]</scope>
    <source>
        <strain evidence="10">cv. XS01</strain>
    </source>
</reference>
<dbReference type="PANTHER" id="PTHR48466:SF2">
    <property type="entry name" value="OS10G0509000 PROTEIN"/>
    <property type="match status" value="1"/>
</dbReference>
<evidence type="ECO:0000256" key="4">
    <source>
        <dbReference type="ARBA" id="ARBA00022840"/>
    </source>
</evidence>
<dbReference type="Pfam" id="PF20297">
    <property type="entry name" value="MSSS"/>
    <property type="match status" value="1"/>
</dbReference>
<evidence type="ECO:0000259" key="8">
    <source>
        <dbReference type="PROSITE" id="PS00486"/>
    </source>
</evidence>
<dbReference type="GO" id="GO:0045910">
    <property type="term" value="P:negative regulation of DNA recombination"/>
    <property type="evidence" value="ECO:0007669"/>
    <property type="project" value="InterPro"/>
</dbReference>
<dbReference type="PROSITE" id="PS00486">
    <property type="entry name" value="DNA_MISMATCH_REPAIR_2"/>
    <property type="match status" value="1"/>
</dbReference>
<dbReference type="GO" id="GO:0030983">
    <property type="term" value="F:mismatched DNA binding"/>
    <property type="evidence" value="ECO:0007669"/>
    <property type="project" value="InterPro"/>
</dbReference>
<dbReference type="SUPFAM" id="SSF52540">
    <property type="entry name" value="P-loop containing nucleoside triphosphate hydrolases"/>
    <property type="match status" value="1"/>
</dbReference>
<dbReference type="SMART" id="SM00534">
    <property type="entry name" value="MUTSac"/>
    <property type="match status" value="1"/>
</dbReference>
<dbReference type="GO" id="GO:0019843">
    <property type="term" value="F:rRNA binding"/>
    <property type="evidence" value="ECO:0007669"/>
    <property type="project" value="UniProtKB-KW"/>
</dbReference>
<dbReference type="OrthoDB" id="1924787at2759"/>